<reference evidence="6 7" key="1">
    <citation type="submission" date="2018-11" db="EMBL/GenBank/DDBJ databases">
        <title>Sequencing the genomes of 1000 actinobacteria strains.</title>
        <authorList>
            <person name="Klenk H.-P."/>
        </authorList>
    </citation>
    <scope>NUCLEOTIDE SEQUENCE [LARGE SCALE GENOMIC DNA]</scope>
    <source>
        <strain evidence="6 7">DSM 44231</strain>
    </source>
</reference>
<comment type="subcellular location">
    <subcellularLocation>
        <location evidence="1">Membrane</location>
        <topology evidence="1">Multi-pass membrane protein</topology>
    </subcellularLocation>
</comment>
<dbReference type="InterPro" id="IPR000537">
    <property type="entry name" value="UbiA_prenyltransferase"/>
</dbReference>
<keyword evidence="3 5" id="KW-1133">Transmembrane helix</keyword>
<name>A0A3N1GZR8_9PSEU</name>
<feature type="transmembrane region" description="Helical" evidence="5">
    <location>
        <begin position="312"/>
        <end position="331"/>
    </location>
</feature>
<feature type="transmembrane region" description="Helical" evidence="5">
    <location>
        <begin position="141"/>
        <end position="159"/>
    </location>
</feature>
<feature type="transmembrane region" description="Helical" evidence="5">
    <location>
        <begin position="83"/>
        <end position="104"/>
    </location>
</feature>
<evidence type="ECO:0000256" key="2">
    <source>
        <dbReference type="ARBA" id="ARBA00022692"/>
    </source>
</evidence>
<evidence type="ECO:0000256" key="3">
    <source>
        <dbReference type="ARBA" id="ARBA00022989"/>
    </source>
</evidence>
<feature type="transmembrane region" description="Helical" evidence="5">
    <location>
        <begin position="249"/>
        <end position="267"/>
    </location>
</feature>
<organism evidence="6 7">
    <name type="scientific">Saccharothrix texasensis</name>
    <dbReference type="NCBI Taxonomy" id="103734"/>
    <lineage>
        <taxon>Bacteria</taxon>
        <taxon>Bacillati</taxon>
        <taxon>Actinomycetota</taxon>
        <taxon>Actinomycetes</taxon>
        <taxon>Pseudonocardiales</taxon>
        <taxon>Pseudonocardiaceae</taxon>
        <taxon>Saccharothrix</taxon>
    </lineage>
</organism>
<evidence type="ECO:0000313" key="7">
    <source>
        <dbReference type="Proteomes" id="UP000268727"/>
    </source>
</evidence>
<keyword evidence="4 5" id="KW-0472">Membrane</keyword>
<gene>
    <name evidence="6" type="ORF">EDD40_0989</name>
</gene>
<evidence type="ECO:0000256" key="4">
    <source>
        <dbReference type="ARBA" id="ARBA00023136"/>
    </source>
</evidence>
<protein>
    <submittedName>
        <fullName evidence="6">UbiA prenyltransferase family protein</fullName>
    </submittedName>
</protein>
<feature type="transmembrane region" description="Helical" evidence="5">
    <location>
        <begin position="12"/>
        <end position="31"/>
    </location>
</feature>
<dbReference type="EMBL" id="RJKM01000001">
    <property type="protein sequence ID" value="ROP35738.1"/>
    <property type="molecule type" value="Genomic_DNA"/>
</dbReference>
<feature type="transmembrane region" description="Helical" evidence="5">
    <location>
        <begin position="110"/>
        <end position="129"/>
    </location>
</feature>
<feature type="transmembrane region" description="Helical" evidence="5">
    <location>
        <begin position="224"/>
        <end position="243"/>
    </location>
</feature>
<dbReference type="InterPro" id="IPR044878">
    <property type="entry name" value="UbiA_sf"/>
</dbReference>
<dbReference type="GO" id="GO:0016765">
    <property type="term" value="F:transferase activity, transferring alkyl or aryl (other than methyl) groups"/>
    <property type="evidence" value="ECO:0007669"/>
    <property type="project" value="InterPro"/>
</dbReference>
<sequence length="341" mass="36226">MIRDRVAATANLLRLHTAGFEGFIFTAGPMLANMPARLGDLAVLWLLGVLVNGYIFALNDLVDLPRDRVNPAKSRSPLVTGALSERVALLWSLCLPLAAMAITALHAWPVGAQVAFVLLLVLGAVINVYQKATGHPLLMDVLFAVAMAAPLPVTAWAVSGSAGPVVWWATALLLALSLQLNSVAGNLKDLASDRRTGFRTVAVAMGADIGADGELVTTPSYRRYCWSLFAVVMSIGAITLWAVTRGTASTVMVACASVAVAAVVAGAMSLRRLLDGRRPPSPRGRELYFAAGFLMLLLAIAVRAPWSALVPVLIGLALWELVSTMGWAWYWRSGQVTAEVV</sequence>
<comment type="caution">
    <text evidence="6">The sequence shown here is derived from an EMBL/GenBank/DDBJ whole genome shotgun (WGS) entry which is preliminary data.</text>
</comment>
<keyword evidence="7" id="KW-1185">Reference proteome</keyword>
<keyword evidence="6" id="KW-0808">Transferase</keyword>
<dbReference type="Gene3D" id="1.10.357.140">
    <property type="entry name" value="UbiA prenyltransferase"/>
    <property type="match status" value="1"/>
</dbReference>
<dbReference type="OrthoDB" id="8559716at2"/>
<dbReference type="Proteomes" id="UP000268727">
    <property type="component" value="Unassembled WGS sequence"/>
</dbReference>
<feature type="transmembrane region" description="Helical" evidence="5">
    <location>
        <begin position="165"/>
        <end position="185"/>
    </location>
</feature>
<accession>A0A3N1GZR8</accession>
<dbReference type="GO" id="GO:0016020">
    <property type="term" value="C:membrane"/>
    <property type="evidence" value="ECO:0007669"/>
    <property type="project" value="UniProtKB-SubCell"/>
</dbReference>
<feature type="transmembrane region" description="Helical" evidence="5">
    <location>
        <begin position="287"/>
        <end position="306"/>
    </location>
</feature>
<evidence type="ECO:0000256" key="5">
    <source>
        <dbReference type="SAM" id="Phobius"/>
    </source>
</evidence>
<dbReference type="AlphaFoldDB" id="A0A3N1GZR8"/>
<proteinExistence type="predicted"/>
<dbReference type="RefSeq" id="WP_123741832.1">
    <property type="nucleotide sequence ID" value="NZ_RJKM01000001.1"/>
</dbReference>
<dbReference type="Pfam" id="PF01040">
    <property type="entry name" value="UbiA"/>
    <property type="match status" value="1"/>
</dbReference>
<evidence type="ECO:0000256" key="1">
    <source>
        <dbReference type="ARBA" id="ARBA00004141"/>
    </source>
</evidence>
<feature type="transmembrane region" description="Helical" evidence="5">
    <location>
        <begin position="43"/>
        <end position="62"/>
    </location>
</feature>
<evidence type="ECO:0000313" key="6">
    <source>
        <dbReference type="EMBL" id="ROP35738.1"/>
    </source>
</evidence>
<keyword evidence="2 5" id="KW-0812">Transmembrane</keyword>